<evidence type="ECO:0000256" key="3">
    <source>
        <dbReference type="ARBA" id="ARBA00022857"/>
    </source>
</evidence>
<keyword evidence="3" id="KW-0521">NADP</keyword>
<sequence>APANHGMVQQLCKQGITAFSMDAIPRISRAQPMDALSSMSTVAGYKSILMAAHRLPKFIPMMGTAVGATPPANFLVVGMGVVGLQAVATAKRLGSVVSCVDIRAAAREASRSLGAKDAGWDVPKEIAEGEGGYAKALPPEWLKKEQEALAPLAREADVIILCALVPGEKAPLLITKDVVSSMKPGAVIVDVSVDQGGNCELTEGGKETTLNNGVTISGYKNIPGRMPAHASMLYSKNICNFLLNLYKGDSGEMDLKDEINKEALIAHQGEILHRGTLKAMGEKAR</sequence>
<accession>X1SL88</accession>
<name>X1SL88_9ZZZZ</name>
<dbReference type="GO" id="GO:0006740">
    <property type="term" value="P:NADPH regeneration"/>
    <property type="evidence" value="ECO:0007669"/>
    <property type="project" value="TreeGrafter"/>
</dbReference>
<dbReference type="Pfam" id="PF05222">
    <property type="entry name" value="AlaDh_PNT_N"/>
    <property type="match status" value="1"/>
</dbReference>
<evidence type="ECO:0000256" key="6">
    <source>
        <dbReference type="ARBA" id="ARBA00048202"/>
    </source>
</evidence>
<gene>
    <name evidence="8" type="ORF">S12H4_16646</name>
</gene>
<keyword evidence="5" id="KW-0520">NAD</keyword>
<dbReference type="SMART" id="SM01002">
    <property type="entry name" value="AlaDh_PNT_C"/>
    <property type="match status" value="1"/>
</dbReference>
<dbReference type="InterPro" id="IPR007886">
    <property type="entry name" value="AlaDH/PNT_N"/>
</dbReference>
<dbReference type="Gene3D" id="3.40.50.720">
    <property type="entry name" value="NAD(P)-binding Rossmann-like Domain"/>
    <property type="match status" value="2"/>
</dbReference>
<dbReference type="AlphaFoldDB" id="X1SL88"/>
<evidence type="ECO:0000256" key="5">
    <source>
        <dbReference type="ARBA" id="ARBA00023027"/>
    </source>
</evidence>
<comment type="caution">
    <text evidence="8">The sequence shown here is derived from an EMBL/GenBank/DDBJ whole genome shotgun (WGS) entry which is preliminary data.</text>
</comment>
<dbReference type="GO" id="GO:0050661">
    <property type="term" value="F:NADP binding"/>
    <property type="evidence" value="ECO:0007669"/>
    <property type="project" value="TreeGrafter"/>
</dbReference>
<dbReference type="Pfam" id="PF01262">
    <property type="entry name" value="AlaDh_PNT_C"/>
    <property type="match status" value="1"/>
</dbReference>
<dbReference type="InterPro" id="IPR036291">
    <property type="entry name" value="NAD(P)-bd_dom_sf"/>
</dbReference>
<evidence type="ECO:0000256" key="2">
    <source>
        <dbReference type="ARBA" id="ARBA00022741"/>
    </source>
</evidence>
<organism evidence="8">
    <name type="scientific">marine sediment metagenome</name>
    <dbReference type="NCBI Taxonomy" id="412755"/>
    <lineage>
        <taxon>unclassified sequences</taxon>
        <taxon>metagenomes</taxon>
        <taxon>ecological metagenomes</taxon>
    </lineage>
</organism>
<dbReference type="SUPFAM" id="SSF51735">
    <property type="entry name" value="NAD(P)-binding Rossmann-fold domains"/>
    <property type="match status" value="1"/>
</dbReference>
<dbReference type="GO" id="GO:0005886">
    <property type="term" value="C:plasma membrane"/>
    <property type="evidence" value="ECO:0007669"/>
    <property type="project" value="TreeGrafter"/>
</dbReference>
<proteinExistence type="predicted"/>
<dbReference type="InterPro" id="IPR007698">
    <property type="entry name" value="AlaDH/PNT_NAD(H)-bd"/>
</dbReference>
<keyword evidence="2" id="KW-0547">Nucleotide-binding</keyword>
<evidence type="ECO:0000313" key="8">
    <source>
        <dbReference type="EMBL" id="GAI79931.1"/>
    </source>
</evidence>
<protein>
    <recommendedName>
        <fullName evidence="1">proton-translocating NAD(P)(+) transhydrogenase</fullName>
        <ecNumber evidence="1">7.1.1.1</ecNumber>
    </recommendedName>
</protein>
<comment type="catalytic activity">
    <reaction evidence="6">
        <text>NAD(+) + NADPH + H(+)(in) = NADH + NADP(+) + H(+)(out)</text>
        <dbReference type="Rhea" id="RHEA:47992"/>
        <dbReference type="ChEBI" id="CHEBI:15378"/>
        <dbReference type="ChEBI" id="CHEBI:57540"/>
        <dbReference type="ChEBI" id="CHEBI:57783"/>
        <dbReference type="ChEBI" id="CHEBI:57945"/>
        <dbReference type="ChEBI" id="CHEBI:58349"/>
        <dbReference type="EC" id="7.1.1.1"/>
    </reaction>
</comment>
<dbReference type="PANTHER" id="PTHR10160">
    <property type="entry name" value="NAD(P) TRANSHYDROGENASE"/>
    <property type="match status" value="1"/>
</dbReference>
<feature type="domain" description="Alanine dehydrogenase/pyridine nucleotide transhydrogenase NAD(H)-binding" evidence="7">
    <location>
        <begin position="52"/>
        <end position="218"/>
    </location>
</feature>
<reference evidence="8" key="1">
    <citation type="journal article" date="2014" name="Front. Microbiol.">
        <title>High frequency of phylogenetically diverse reductive dehalogenase-homologous genes in deep subseafloor sedimentary metagenomes.</title>
        <authorList>
            <person name="Kawai M."/>
            <person name="Futagami T."/>
            <person name="Toyoda A."/>
            <person name="Takaki Y."/>
            <person name="Nishi S."/>
            <person name="Hori S."/>
            <person name="Arai W."/>
            <person name="Tsubouchi T."/>
            <person name="Morono Y."/>
            <person name="Uchiyama I."/>
            <person name="Ito T."/>
            <person name="Fujiyama A."/>
            <person name="Inagaki F."/>
            <person name="Takami H."/>
        </authorList>
    </citation>
    <scope>NUCLEOTIDE SEQUENCE</scope>
    <source>
        <strain evidence="8">Expedition CK06-06</strain>
    </source>
</reference>
<dbReference type="EMBL" id="BARW01008068">
    <property type="protein sequence ID" value="GAI79931.1"/>
    <property type="molecule type" value="Genomic_DNA"/>
</dbReference>
<keyword evidence="4" id="KW-1278">Translocase</keyword>
<dbReference type="PANTHER" id="PTHR10160:SF19">
    <property type="entry name" value="PROTON-TRANSLOCATING NAD(P)(+) TRANSHYDROGENASE"/>
    <property type="match status" value="1"/>
</dbReference>
<evidence type="ECO:0000259" key="7">
    <source>
        <dbReference type="SMART" id="SM01002"/>
    </source>
</evidence>
<evidence type="ECO:0000256" key="4">
    <source>
        <dbReference type="ARBA" id="ARBA00022967"/>
    </source>
</evidence>
<evidence type="ECO:0000256" key="1">
    <source>
        <dbReference type="ARBA" id="ARBA00012943"/>
    </source>
</evidence>
<dbReference type="GO" id="GO:0008750">
    <property type="term" value="F:proton-translocating NAD(P)+ transhydrogenase activity"/>
    <property type="evidence" value="ECO:0007669"/>
    <property type="project" value="UniProtKB-EC"/>
</dbReference>
<feature type="non-terminal residue" evidence="8">
    <location>
        <position position="1"/>
    </location>
</feature>
<dbReference type="EC" id="7.1.1.1" evidence="1"/>